<evidence type="ECO:0000256" key="1">
    <source>
        <dbReference type="ARBA" id="ARBA00022614"/>
    </source>
</evidence>
<keyword evidence="4" id="KW-0812">Transmembrane</keyword>
<dbReference type="GO" id="GO:0005886">
    <property type="term" value="C:plasma membrane"/>
    <property type="evidence" value="ECO:0007669"/>
    <property type="project" value="TreeGrafter"/>
</dbReference>
<name>A0A401TKN0_CHIPU</name>
<dbReference type="SUPFAM" id="SSF52058">
    <property type="entry name" value="L domain-like"/>
    <property type="match status" value="1"/>
</dbReference>
<proteinExistence type="predicted"/>
<evidence type="ECO:0000313" key="8">
    <source>
        <dbReference type="EMBL" id="GCC43199.1"/>
    </source>
</evidence>
<keyword evidence="4" id="KW-0472">Membrane</keyword>
<comment type="caution">
    <text evidence="8">The sequence shown here is derived from an EMBL/GenBank/DDBJ whole genome shotgun (WGS) entry which is preliminary data.</text>
</comment>
<dbReference type="AlphaFoldDB" id="A0A401TKN0"/>
<evidence type="ECO:0000256" key="2">
    <source>
        <dbReference type="ARBA" id="ARBA00022729"/>
    </source>
</evidence>
<evidence type="ECO:0008006" key="10">
    <source>
        <dbReference type="Google" id="ProtNLM"/>
    </source>
</evidence>
<evidence type="ECO:0000313" key="9">
    <source>
        <dbReference type="Proteomes" id="UP000287033"/>
    </source>
</evidence>
<dbReference type="InterPro" id="IPR050541">
    <property type="entry name" value="LRR_TM_domain-containing"/>
</dbReference>
<keyword evidence="9" id="KW-1185">Reference proteome</keyword>
<sequence>MGPCLGTIPSPLPLLWLRLCLCLWAWPCLAFSPVPSWDCPLPCQCWPPPNQTVSCRGLGLHSVPRGLPTDTRALDLSGNAIAWVGQAELEGLKGLEELDLSGNRLWTLYEGPAFLRLSVLLLDANPLACDCDLWWLALAAEGGGLDLGNPQCSSPPQARGRALLEYALDAFPSLCEARAPGLRFMASSPPPPHPLPPHPHPPSVLDEETLPVVFTMGSACFLGSIALCFGLLLLWSRLRGPVQRTVELEGALHSSGTDAQSEAIKYTTKMM</sequence>
<dbReference type="Proteomes" id="UP000287033">
    <property type="component" value="Unassembled WGS sequence"/>
</dbReference>
<dbReference type="Gene3D" id="3.80.10.10">
    <property type="entry name" value="Ribonuclease Inhibitor"/>
    <property type="match status" value="2"/>
</dbReference>
<dbReference type="PANTHER" id="PTHR24369:SF211">
    <property type="entry name" value="LEUCINE-RICH REPEAT-CONTAINING PROTEIN 15-LIKE"/>
    <property type="match status" value="1"/>
</dbReference>
<dbReference type="SMART" id="SM00013">
    <property type="entry name" value="LRRNT"/>
    <property type="match status" value="1"/>
</dbReference>
<keyword evidence="2 5" id="KW-0732">Signal</keyword>
<evidence type="ECO:0000256" key="3">
    <source>
        <dbReference type="ARBA" id="ARBA00022737"/>
    </source>
</evidence>
<dbReference type="InterPro" id="IPR000483">
    <property type="entry name" value="Cys-rich_flank_reg_C"/>
</dbReference>
<evidence type="ECO:0000256" key="5">
    <source>
        <dbReference type="SAM" id="SignalP"/>
    </source>
</evidence>
<gene>
    <name evidence="8" type="ORF">chiPu_0027196</name>
</gene>
<evidence type="ECO:0000259" key="6">
    <source>
        <dbReference type="SMART" id="SM00013"/>
    </source>
</evidence>
<feature type="domain" description="LRRNT" evidence="6">
    <location>
        <begin position="38"/>
        <end position="73"/>
    </location>
</feature>
<evidence type="ECO:0000256" key="4">
    <source>
        <dbReference type="SAM" id="Phobius"/>
    </source>
</evidence>
<reference evidence="8 9" key="1">
    <citation type="journal article" date="2018" name="Nat. Ecol. Evol.">
        <title>Shark genomes provide insights into elasmobranch evolution and the origin of vertebrates.</title>
        <authorList>
            <person name="Hara Y"/>
            <person name="Yamaguchi K"/>
            <person name="Onimaru K"/>
            <person name="Kadota M"/>
            <person name="Koyanagi M"/>
            <person name="Keeley SD"/>
            <person name="Tatsumi K"/>
            <person name="Tanaka K"/>
            <person name="Motone F"/>
            <person name="Kageyama Y"/>
            <person name="Nozu R"/>
            <person name="Adachi N"/>
            <person name="Nishimura O"/>
            <person name="Nakagawa R"/>
            <person name="Tanegashima C"/>
            <person name="Kiyatake I"/>
            <person name="Matsumoto R"/>
            <person name="Murakumo K"/>
            <person name="Nishida K"/>
            <person name="Terakita A"/>
            <person name="Kuratani S"/>
            <person name="Sato K"/>
            <person name="Hyodo S Kuraku.S."/>
        </authorList>
    </citation>
    <scope>NUCLEOTIDE SEQUENCE [LARGE SCALE GENOMIC DNA]</scope>
</reference>
<organism evidence="8 9">
    <name type="scientific">Chiloscyllium punctatum</name>
    <name type="common">Brownbanded bambooshark</name>
    <name type="synonym">Hemiscyllium punctatum</name>
    <dbReference type="NCBI Taxonomy" id="137246"/>
    <lineage>
        <taxon>Eukaryota</taxon>
        <taxon>Metazoa</taxon>
        <taxon>Chordata</taxon>
        <taxon>Craniata</taxon>
        <taxon>Vertebrata</taxon>
        <taxon>Chondrichthyes</taxon>
        <taxon>Elasmobranchii</taxon>
        <taxon>Galeomorphii</taxon>
        <taxon>Galeoidea</taxon>
        <taxon>Orectolobiformes</taxon>
        <taxon>Hemiscylliidae</taxon>
        <taxon>Chiloscyllium</taxon>
    </lineage>
</organism>
<accession>A0A401TKN0</accession>
<keyword evidence="4" id="KW-1133">Transmembrane helix</keyword>
<feature type="signal peptide" evidence="5">
    <location>
        <begin position="1"/>
        <end position="30"/>
    </location>
</feature>
<keyword evidence="3" id="KW-0677">Repeat</keyword>
<dbReference type="PANTHER" id="PTHR24369">
    <property type="entry name" value="ANTIGEN BSP, PUTATIVE-RELATED"/>
    <property type="match status" value="1"/>
</dbReference>
<protein>
    <recommendedName>
        <fullName evidence="10">LRRCT domain-containing protein</fullName>
    </recommendedName>
</protein>
<dbReference type="InterPro" id="IPR032675">
    <property type="entry name" value="LRR_dom_sf"/>
</dbReference>
<dbReference type="STRING" id="137246.A0A401TKN0"/>
<feature type="domain" description="LRRCT" evidence="7">
    <location>
        <begin position="125"/>
        <end position="174"/>
    </location>
</feature>
<evidence type="ECO:0000259" key="7">
    <source>
        <dbReference type="SMART" id="SM00082"/>
    </source>
</evidence>
<feature type="chain" id="PRO_5019418918" description="LRRCT domain-containing protein" evidence="5">
    <location>
        <begin position="31"/>
        <end position="271"/>
    </location>
</feature>
<feature type="transmembrane region" description="Helical" evidence="4">
    <location>
        <begin position="212"/>
        <end position="235"/>
    </location>
</feature>
<dbReference type="InterPro" id="IPR000372">
    <property type="entry name" value="LRRNT"/>
</dbReference>
<dbReference type="SMART" id="SM00082">
    <property type="entry name" value="LRRCT"/>
    <property type="match status" value="1"/>
</dbReference>
<keyword evidence="1" id="KW-0433">Leucine-rich repeat</keyword>
<dbReference type="EMBL" id="BEZZ01097376">
    <property type="protein sequence ID" value="GCC43199.1"/>
    <property type="molecule type" value="Genomic_DNA"/>
</dbReference>